<dbReference type="EMBL" id="JAYMYR010000004">
    <property type="protein sequence ID" value="KAK7369686.1"/>
    <property type="molecule type" value="Genomic_DNA"/>
</dbReference>
<organism evidence="1 2">
    <name type="scientific">Phaseolus coccineus</name>
    <name type="common">Scarlet runner bean</name>
    <name type="synonym">Phaseolus multiflorus</name>
    <dbReference type="NCBI Taxonomy" id="3886"/>
    <lineage>
        <taxon>Eukaryota</taxon>
        <taxon>Viridiplantae</taxon>
        <taxon>Streptophyta</taxon>
        <taxon>Embryophyta</taxon>
        <taxon>Tracheophyta</taxon>
        <taxon>Spermatophyta</taxon>
        <taxon>Magnoliopsida</taxon>
        <taxon>eudicotyledons</taxon>
        <taxon>Gunneridae</taxon>
        <taxon>Pentapetalae</taxon>
        <taxon>rosids</taxon>
        <taxon>fabids</taxon>
        <taxon>Fabales</taxon>
        <taxon>Fabaceae</taxon>
        <taxon>Papilionoideae</taxon>
        <taxon>50 kb inversion clade</taxon>
        <taxon>NPAAA clade</taxon>
        <taxon>indigoferoid/millettioid clade</taxon>
        <taxon>Phaseoleae</taxon>
        <taxon>Phaseolus</taxon>
    </lineage>
</organism>
<dbReference type="AlphaFoldDB" id="A0AAN9NC71"/>
<protein>
    <submittedName>
        <fullName evidence="1">Uncharacterized protein</fullName>
    </submittedName>
</protein>
<evidence type="ECO:0000313" key="2">
    <source>
        <dbReference type="Proteomes" id="UP001374584"/>
    </source>
</evidence>
<dbReference type="Proteomes" id="UP001374584">
    <property type="component" value="Unassembled WGS sequence"/>
</dbReference>
<gene>
    <name evidence="1" type="ORF">VNO80_11729</name>
</gene>
<name>A0AAN9NC71_PHACN</name>
<comment type="caution">
    <text evidence="1">The sequence shown here is derived from an EMBL/GenBank/DDBJ whole genome shotgun (WGS) entry which is preliminary data.</text>
</comment>
<accession>A0AAN9NC71</accession>
<reference evidence="1 2" key="1">
    <citation type="submission" date="2024-01" db="EMBL/GenBank/DDBJ databases">
        <title>The genomes of 5 underutilized Papilionoideae crops provide insights into root nodulation and disease resistanc.</title>
        <authorList>
            <person name="Jiang F."/>
        </authorList>
    </citation>
    <scope>NUCLEOTIDE SEQUENCE [LARGE SCALE GENOMIC DNA]</scope>
    <source>
        <strain evidence="1">JINMINGXINNONG_FW02</strain>
        <tissue evidence="1">Leaves</tissue>
    </source>
</reference>
<keyword evidence="2" id="KW-1185">Reference proteome</keyword>
<evidence type="ECO:0000313" key="1">
    <source>
        <dbReference type="EMBL" id="KAK7369686.1"/>
    </source>
</evidence>
<proteinExistence type="predicted"/>
<sequence>MIGTLSVTQYFSVTASGEATCANDSRRIKIRKQETYRKSFSEKLAKEREEKRFTFVRSSTHFLSLSGHFSLTIKLRFHWCRFAQDGVLFGNIVIWVWESGLKFFLQH</sequence>